<dbReference type="Proteomes" id="UP000253318">
    <property type="component" value="Unassembled WGS sequence"/>
</dbReference>
<keyword evidence="4" id="KW-1185">Reference proteome</keyword>
<evidence type="ECO:0000313" key="3">
    <source>
        <dbReference type="EMBL" id="RCV57199.1"/>
    </source>
</evidence>
<keyword evidence="2" id="KW-0812">Transmembrane</keyword>
<dbReference type="AlphaFoldDB" id="A0A368T413"/>
<feature type="compositionally biased region" description="Low complexity" evidence="1">
    <location>
        <begin position="31"/>
        <end position="46"/>
    </location>
</feature>
<keyword evidence="2" id="KW-0472">Membrane</keyword>
<gene>
    <name evidence="3" type="ORF">DEF24_15470</name>
</gene>
<name>A0A368T413_9ACTN</name>
<comment type="caution">
    <text evidence="3">The sequence shown here is derived from an EMBL/GenBank/DDBJ whole genome shotgun (WGS) entry which is preliminary data.</text>
</comment>
<sequence>SPTAEPTRDPGPTAAPTGGGESGGGGGEGGSTAPTATSTSERTGTPARPPLRPGGAASAPRGDVDTTVPGAPGADLSELPTGALDLPEVGSDGLAELPTVTPGDASGTTVATEAEERRGAVAPSALLLFLLLLLLLAAPLGPARRVRAGDGPYRGRRRKP</sequence>
<evidence type="ECO:0000313" key="4">
    <source>
        <dbReference type="Proteomes" id="UP000253318"/>
    </source>
</evidence>
<feature type="compositionally biased region" description="Gly residues" evidence="1">
    <location>
        <begin position="17"/>
        <end position="30"/>
    </location>
</feature>
<reference evidence="3 4" key="1">
    <citation type="submission" date="2018-04" db="EMBL/GenBank/DDBJ databases">
        <title>Novel actinobacteria from marine sediment.</title>
        <authorList>
            <person name="Ng Z.Y."/>
            <person name="Tan G.Y.A."/>
        </authorList>
    </citation>
    <scope>NUCLEOTIDE SEQUENCE [LARGE SCALE GENOMIC DNA]</scope>
    <source>
        <strain evidence="3 4">TPS81</strain>
    </source>
</reference>
<feature type="region of interest" description="Disordered" evidence="1">
    <location>
        <begin position="1"/>
        <end position="115"/>
    </location>
</feature>
<keyword evidence="2" id="KW-1133">Transmembrane helix</keyword>
<evidence type="ECO:0000256" key="1">
    <source>
        <dbReference type="SAM" id="MobiDB-lite"/>
    </source>
</evidence>
<accession>A0A368T413</accession>
<evidence type="ECO:0000256" key="2">
    <source>
        <dbReference type="SAM" id="Phobius"/>
    </source>
</evidence>
<organism evidence="3 4">
    <name type="scientific">Marinitenerispora sediminis</name>
    <dbReference type="NCBI Taxonomy" id="1931232"/>
    <lineage>
        <taxon>Bacteria</taxon>
        <taxon>Bacillati</taxon>
        <taxon>Actinomycetota</taxon>
        <taxon>Actinomycetes</taxon>
        <taxon>Streptosporangiales</taxon>
        <taxon>Nocardiopsidaceae</taxon>
        <taxon>Marinitenerispora</taxon>
    </lineage>
</organism>
<feature type="transmembrane region" description="Helical" evidence="2">
    <location>
        <begin position="120"/>
        <end position="138"/>
    </location>
</feature>
<dbReference type="EMBL" id="QEIN01000115">
    <property type="protein sequence ID" value="RCV57199.1"/>
    <property type="molecule type" value="Genomic_DNA"/>
</dbReference>
<proteinExistence type="predicted"/>
<feature type="non-terminal residue" evidence="3">
    <location>
        <position position="1"/>
    </location>
</feature>
<protein>
    <submittedName>
        <fullName evidence="3">Uncharacterized protein</fullName>
    </submittedName>
</protein>